<protein>
    <recommendedName>
        <fullName evidence="2">DUF306 domain-containing protein</fullName>
    </recommendedName>
</protein>
<feature type="signal peptide" evidence="1">
    <location>
        <begin position="1"/>
        <end position="21"/>
    </location>
</feature>
<feature type="chain" id="PRO_5015767239" description="DUF306 domain-containing protein" evidence="1">
    <location>
        <begin position="22"/>
        <end position="403"/>
    </location>
</feature>
<dbReference type="PANTHER" id="PTHR37549">
    <property type="entry name" value="LIPOPROTEIN LPRI"/>
    <property type="match status" value="1"/>
</dbReference>
<evidence type="ECO:0000256" key="1">
    <source>
        <dbReference type="SAM" id="SignalP"/>
    </source>
</evidence>
<dbReference type="Proteomes" id="UP000238730">
    <property type="component" value="Unassembled WGS sequence"/>
</dbReference>
<organism evidence="3 4">
    <name type="scientific">Photobacterium angustum</name>
    <dbReference type="NCBI Taxonomy" id="661"/>
    <lineage>
        <taxon>Bacteria</taxon>
        <taxon>Pseudomonadati</taxon>
        <taxon>Pseudomonadota</taxon>
        <taxon>Gammaproteobacteria</taxon>
        <taxon>Vibrionales</taxon>
        <taxon>Vibrionaceae</taxon>
        <taxon>Photobacterium</taxon>
    </lineage>
</organism>
<proteinExistence type="predicted"/>
<dbReference type="InterPro" id="IPR005184">
    <property type="entry name" value="DUF306_Meta_HslJ"/>
</dbReference>
<evidence type="ECO:0000313" key="3">
    <source>
        <dbReference type="EMBL" id="PQJ66546.1"/>
    </source>
</evidence>
<dbReference type="RefSeq" id="WP_105059903.1">
    <property type="nucleotide sequence ID" value="NZ_MSCJ01000001.1"/>
</dbReference>
<dbReference type="InterPro" id="IPR038670">
    <property type="entry name" value="HslJ-like_sf"/>
</dbReference>
<sequence length="403" mass="45062">MRCLVLLFVGAIATFSTTLMAANNDGSYCHSVTSNIDKLICKNPKLVLLHKQMSEMYQQVLTQSLVSEASVIKETQKNWLESRTGCLNQPDVQRCLVLTYDSRLDNLTAINDTILAPLATYSFHDLKEARYSGIEDIGTPIKLQHGLWAGEPYQPGGSVMPQVILLDDIKAVGSLTDSNKKMAVVLLNYSPGGTGQYLYIAVVDKESGHLKNIATQFVGDRFRVKDLKIVNQKIILDVIQPSKKDSACCPGDVVQHVWHLDSNNQLIEEPNTRKIVRLTPDILSNTEWRLESWRYGDPVSAENDIRLRYINGHFTGSVACNNYTVTVKSEPRPGFINVLKQHTSVTEKQCNNPLAAEQQQRYLEQLGGVSQFTYFAGKLALSYQVNGQLGVMIFSREPDSYDQ</sequence>
<gene>
    <name evidence="3" type="ORF">BTO08_03435</name>
</gene>
<dbReference type="PANTHER" id="PTHR37549:SF1">
    <property type="entry name" value="LIPOPROTEIN LPRI"/>
    <property type="match status" value="1"/>
</dbReference>
<evidence type="ECO:0000313" key="4">
    <source>
        <dbReference type="Proteomes" id="UP000238730"/>
    </source>
</evidence>
<keyword evidence="1" id="KW-0732">Signal</keyword>
<dbReference type="GO" id="GO:0005576">
    <property type="term" value="C:extracellular region"/>
    <property type="evidence" value="ECO:0007669"/>
    <property type="project" value="TreeGrafter"/>
</dbReference>
<dbReference type="AlphaFoldDB" id="A0A2S7VWR0"/>
<dbReference type="InterPro" id="IPR052755">
    <property type="entry name" value="Lysozyme_Inhibitor_LprI"/>
</dbReference>
<accession>A0A2S7VWR0</accession>
<dbReference type="OrthoDB" id="5821107at2"/>
<comment type="caution">
    <text evidence="3">The sequence shown here is derived from an EMBL/GenBank/DDBJ whole genome shotgun (WGS) entry which is preliminary data.</text>
</comment>
<feature type="domain" description="DUF306" evidence="2">
    <location>
        <begin position="283"/>
        <end position="383"/>
    </location>
</feature>
<evidence type="ECO:0000259" key="2">
    <source>
        <dbReference type="Pfam" id="PF03724"/>
    </source>
</evidence>
<dbReference type="Gene3D" id="2.40.128.270">
    <property type="match status" value="1"/>
</dbReference>
<reference evidence="3 4" key="1">
    <citation type="submission" date="2016-12" db="EMBL/GenBank/DDBJ databases">
        <title>Diversity of luminous bacteria.</title>
        <authorList>
            <person name="Yoshizawa S."/>
            <person name="Kogure K."/>
        </authorList>
    </citation>
    <scope>NUCLEOTIDE SEQUENCE [LARGE SCALE GENOMIC DNA]</scope>
    <source>
        <strain evidence="3 4">LC1-200</strain>
    </source>
</reference>
<name>A0A2S7VWR0_PHOAN</name>
<dbReference type="Pfam" id="PF03724">
    <property type="entry name" value="META"/>
    <property type="match status" value="1"/>
</dbReference>
<dbReference type="EMBL" id="MSCJ01000001">
    <property type="protein sequence ID" value="PQJ66546.1"/>
    <property type="molecule type" value="Genomic_DNA"/>
</dbReference>